<feature type="binding site" evidence="4">
    <location>
        <position position="48"/>
    </location>
    <ligand>
        <name>substrate</name>
    </ligand>
</feature>
<evidence type="ECO:0000256" key="3">
    <source>
        <dbReference type="ARBA" id="ARBA00022840"/>
    </source>
</evidence>
<keyword evidence="5" id="KW-0460">Magnesium</keyword>
<dbReference type="GO" id="GO:0046872">
    <property type="term" value="F:metal ion binding"/>
    <property type="evidence" value="ECO:0007669"/>
    <property type="project" value="UniProtKB-KW"/>
</dbReference>
<dbReference type="EMBL" id="VOGB01000004">
    <property type="protein sequence ID" value="MQM72273.1"/>
    <property type="molecule type" value="Genomic_DNA"/>
</dbReference>
<dbReference type="AlphaFoldDB" id="A0A6L5GQ92"/>
<accession>A0A6L5GQ92</accession>
<dbReference type="PANTHER" id="PTHR23407:SF1">
    <property type="entry name" value="5-FORMYLTETRAHYDROFOLATE CYCLO-LIGASE"/>
    <property type="match status" value="1"/>
</dbReference>
<feature type="binding site" evidence="4">
    <location>
        <begin position="5"/>
        <end position="9"/>
    </location>
    <ligand>
        <name>ATP</name>
        <dbReference type="ChEBI" id="CHEBI:30616"/>
    </ligand>
</feature>
<comment type="caution">
    <text evidence="6">The sequence shown here is derived from an EMBL/GenBank/DDBJ whole genome shotgun (WGS) entry which is preliminary data.</text>
</comment>
<evidence type="ECO:0000256" key="2">
    <source>
        <dbReference type="ARBA" id="ARBA00022741"/>
    </source>
</evidence>
<dbReference type="Proteomes" id="UP000473648">
    <property type="component" value="Unassembled WGS sequence"/>
</dbReference>
<dbReference type="InterPro" id="IPR037171">
    <property type="entry name" value="NagB/RpiA_transferase-like"/>
</dbReference>
<evidence type="ECO:0000313" key="7">
    <source>
        <dbReference type="Proteomes" id="UP000473648"/>
    </source>
</evidence>
<evidence type="ECO:0000313" key="6">
    <source>
        <dbReference type="EMBL" id="MQM72273.1"/>
    </source>
</evidence>
<dbReference type="InterPro" id="IPR024185">
    <property type="entry name" value="FTHF_cligase-like_sf"/>
</dbReference>
<comment type="cofactor">
    <cofactor evidence="5">
        <name>Mg(2+)</name>
        <dbReference type="ChEBI" id="CHEBI:18420"/>
    </cofactor>
</comment>
<dbReference type="NCBIfam" id="TIGR02727">
    <property type="entry name" value="MTHFS_bact"/>
    <property type="match status" value="1"/>
</dbReference>
<reference evidence="6" key="1">
    <citation type="journal article" date="2020" name="Appl. Environ. Microbiol.">
        <title>Medium-Chain Fatty Acid Synthesis by 'Candidatus Weimeria bifida' gen. nov., sp. nov., and 'Candidatus Pseudoramibacter fermentans' sp. nov.</title>
        <authorList>
            <person name="Scarborough M.J."/>
            <person name="Myers K.S."/>
            <person name="Donohue T.J."/>
            <person name="Noguera D.R."/>
        </authorList>
    </citation>
    <scope>NUCLEOTIDE SEQUENCE</scope>
    <source>
        <strain evidence="6">EUB1.1</strain>
    </source>
</reference>
<dbReference type="GO" id="GO:0005524">
    <property type="term" value="F:ATP binding"/>
    <property type="evidence" value="ECO:0007669"/>
    <property type="project" value="UniProtKB-KW"/>
</dbReference>
<keyword evidence="3 4" id="KW-0067">ATP-binding</keyword>
<keyword evidence="5" id="KW-0479">Metal-binding</keyword>
<name>A0A6L5GQ92_9FIRM</name>
<dbReference type="PIRSF" id="PIRSF006806">
    <property type="entry name" value="FTHF_cligase"/>
    <property type="match status" value="1"/>
</dbReference>
<evidence type="ECO:0000256" key="4">
    <source>
        <dbReference type="PIRSR" id="PIRSR006806-1"/>
    </source>
</evidence>
<dbReference type="GO" id="GO:0009396">
    <property type="term" value="P:folic acid-containing compound biosynthetic process"/>
    <property type="evidence" value="ECO:0007669"/>
    <property type="project" value="TreeGrafter"/>
</dbReference>
<gene>
    <name evidence="6" type="ORF">FRC53_02345</name>
</gene>
<dbReference type="Gene3D" id="3.40.50.10420">
    <property type="entry name" value="NagB/RpiA/CoA transferase-like"/>
    <property type="match status" value="1"/>
</dbReference>
<feature type="binding site" evidence="4">
    <location>
        <begin position="133"/>
        <end position="141"/>
    </location>
    <ligand>
        <name>ATP</name>
        <dbReference type="ChEBI" id="CHEBI:30616"/>
    </ligand>
</feature>
<keyword evidence="6" id="KW-0436">Ligase</keyword>
<dbReference type="GO" id="GO:0030272">
    <property type="term" value="F:5-formyltetrahydrofolate cyclo-ligase activity"/>
    <property type="evidence" value="ECO:0007669"/>
    <property type="project" value="UniProtKB-EC"/>
</dbReference>
<comment type="catalytic activity">
    <reaction evidence="5">
        <text>(6S)-5-formyl-5,6,7,8-tetrahydrofolate + ATP = (6R)-5,10-methenyltetrahydrofolate + ADP + phosphate</text>
        <dbReference type="Rhea" id="RHEA:10488"/>
        <dbReference type="ChEBI" id="CHEBI:30616"/>
        <dbReference type="ChEBI" id="CHEBI:43474"/>
        <dbReference type="ChEBI" id="CHEBI:57455"/>
        <dbReference type="ChEBI" id="CHEBI:57457"/>
        <dbReference type="ChEBI" id="CHEBI:456216"/>
        <dbReference type="EC" id="6.3.3.2"/>
    </reaction>
</comment>
<proteinExistence type="inferred from homology"/>
<keyword evidence="7" id="KW-1185">Reference proteome</keyword>
<evidence type="ECO:0000256" key="1">
    <source>
        <dbReference type="ARBA" id="ARBA00010638"/>
    </source>
</evidence>
<protein>
    <recommendedName>
        <fullName evidence="5">5-formyltetrahydrofolate cyclo-ligase</fullName>
        <ecNumber evidence="5">6.3.3.2</ecNumber>
    </recommendedName>
</protein>
<dbReference type="PANTHER" id="PTHR23407">
    <property type="entry name" value="ATPASE INHIBITOR/5-FORMYLTETRAHYDROFOLATE CYCLO-LIGASE"/>
    <property type="match status" value="1"/>
</dbReference>
<evidence type="ECO:0000256" key="5">
    <source>
        <dbReference type="RuleBase" id="RU361279"/>
    </source>
</evidence>
<dbReference type="SUPFAM" id="SSF100950">
    <property type="entry name" value="NagB/RpiA/CoA transferase-like"/>
    <property type="match status" value="1"/>
</dbReference>
<keyword evidence="2 4" id="KW-0547">Nucleotide-binding</keyword>
<dbReference type="Pfam" id="PF01812">
    <property type="entry name" value="5-FTHF_cyc-lig"/>
    <property type="match status" value="1"/>
</dbReference>
<dbReference type="GO" id="GO:0035999">
    <property type="term" value="P:tetrahydrofolate interconversion"/>
    <property type="evidence" value="ECO:0007669"/>
    <property type="project" value="TreeGrafter"/>
</dbReference>
<dbReference type="InterPro" id="IPR002698">
    <property type="entry name" value="FTHF_cligase"/>
</dbReference>
<dbReference type="EC" id="6.3.3.2" evidence="5"/>
<organism evidence="6 7">
    <name type="scientific">Candidatus Pseudoramibacter fermentans</name>
    <dbReference type="NCBI Taxonomy" id="2594427"/>
    <lineage>
        <taxon>Bacteria</taxon>
        <taxon>Bacillati</taxon>
        <taxon>Bacillota</taxon>
        <taxon>Clostridia</taxon>
        <taxon>Eubacteriales</taxon>
        <taxon>Eubacteriaceae</taxon>
        <taxon>Pseudoramibacter</taxon>
    </lineage>
</organism>
<feature type="binding site" evidence="4">
    <location>
        <position position="53"/>
    </location>
    <ligand>
        <name>substrate</name>
    </ligand>
</feature>
<comment type="similarity">
    <text evidence="1 5">Belongs to the 5-formyltetrahydrofolate cyclo-ligase family.</text>
</comment>
<sequence>MKQAKQAARRQILKLRDAAHDPAADAAIVKALTELDVYQNAQTLAVYVSFGSELNTFPLIEQALSDGKRVAVPYCVPKTHIMKMLSIAHFPGDLRPGTMDILEPDPAICPELAPDAIDLIVVPGVGFTKRGERLGYGGGFYDRYLPKLKATAHLVALVPEFLLFDALPTEAHDLRIPTLITEKRIIDCSQFIE</sequence>